<feature type="compositionally biased region" description="Low complexity" evidence="1">
    <location>
        <begin position="15"/>
        <end position="28"/>
    </location>
</feature>
<feature type="region of interest" description="Disordered" evidence="1">
    <location>
        <begin position="204"/>
        <end position="258"/>
    </location>
</feature>
<dbReference type="RefSeq" id="XP_005644629.1">
    <property type="nucleotide sequence ID" value="XM_005644572.1"/>
</dbReference>
<feature type="compositionally biased region" description="Low complexity" evidence="1">
    <location>
        <begin position="418"/>
        <end position="434"/>
    </location>
</feature>
<evidence type="ECO:0000313" key="2">
    <source>
        <dbReference type="EMBL" id="EIE20085.1"/>
    </source>
</evidence>
<keyword evidence="3" id="KW-1185">Reference proteome</keyword>
<sequence>MRTCQHPPPRRTDLELAAPAPRLLRTPPQNMMNRAGSRLKPIAPRPAVDSFSPSGAVSAVSLDPKDYVYPHADYVWGVPQQMHAGVMHEQHGYANPCIAANPGMYSGYGGLVSPWGQPAMPQYHSQVGPSTSGHMPTPQPSQPMTQDLQQPRVPHIVSNGGKDKDGTLPAEGDAAQVVPKLEGVDELLSMPLDEECLQRLLSGEGLDEDGPVTMDLGTSHSCKEQGDLSGDSTCTGEAKAKKAGQSSAEEGNSASGAEDLLTTNELNRCMADSSVLKSVASFGDLDLDYLASIHELEAGDDHMLSFDGECGSSLHGGCAAASKRGDVLARMRSEATLPSSKKSNPLSALGPDAGLQCVLDFLASDSLRCLPEKQRTAATESVRALRLSCQARQQPDGEEKLGRANSVPKRKRTNPPRSSSSKSFKADADATAAV</sequence>
<feature type="compositionally biased region" description="Polar residues" evidence="1">
    <location>
        <begin position="123"/>
        <end position="134"/>
    </location>
</feature>
<reference evidence="2 3" key="1">
    <citation type="journal article" date="2012" name="Genome Biol.">
        <title>The genome of the polar eukaryotic microalga coccomyxa subellipsoidea reveals traits of cold adaptation.</title>
        <authorList>
            <person name="Blanc G."/>
            <person name="Agarkova I."/>
            <person name="Grimwood J."/>
            <person name="Kuo A."/>
            <person name="Brueggeman A."/>
            <person name="Dunigan D."/>
            <person name="Gurnon J."/>
            <person name="Ladunga I."/>
            <person name="Lindquist E."/>
            <person name="Lucas S."/>
            <person name="Pangilinan J."/>
            <person name="Proschold T."/>
            <person name="Salamov A."/>
            <person name="Schmutz J."/>
            <person name="Weeks D."/>
            <person name="Yamada T."/>
            <person name="Claverie J.M."/>
            <person name="Grigoriev I."/>
            <person name="Van Etten J."/>
            <person name="Lomsadze A."/>
            <person name="Borodovsky M."/>
        </authorList>
    </citation>
    <scope>NUCLEOTIDE SEQUENCE [LARGE SCALE GENOMIC DNA]</scope>
    <source>
        <strain evidence="2 3">C-169</strain>
    </source>
</reference>
<organism evidence="2 3">
    <name type="scientific">Coccomyxa subellipsoidea (strain C-169)</name>
    <name type="common">Green microalga</name>
    <dbReference type="NCBI Taxonomy" id="574566"/>
    <lineage>
        <taxon>Eukaryota</taxon>
        <taxon>Viridiplantae</taxon>
        <taxon>Chlorophyta</taxon>
        <taxon>core chlorophytes</taxon>
        <taxon>Trebouxiophyceae</taxon>
        <taxon>Trebouxiophyceae incertae sedis</taxon>
        <taxon>Coccomyxaceae</taxon>
        <taxon>Coccomyxa</taxon>
        <taxon>Coccomyxa subellipsoidea</taxon>
    </lineage>
</organism>
<dbReference type="AlphaFoldDB" id="I0YNW6"/>
<feature type="region of interest" description="Disordered" evidence="1">
    <location>
        <begin position="121"/>
        <end position="149"/>
    </location>
</feature>
<dbReference type="KEGG" id="csl:COCSUDRAFT_57807"/>
<dbReference type="EMBL" id="AGSI01000016">
    <property type="protein sequence ID" value="EIE20085.1"/>
    <property type="molecule type" value="Genomic_DNA"/>
</dbReference>
<proteinExistence type="predicted"/>
<evidence type="ECO:0000313" key="3">
    <source>
        <dbReference type="Proteomes" id="UP000007264"/>
    </source>
</evidence>
<name>I0YNW6_COCSC</name>
<evidence type="ECO:0000256" key="1">
    <source>
        <dbReference type="SAM" id="MobiDB-lite"/>
    </source>
</evidence>
<protein>
    <submittedName>
        <fullName evidence="2">Uncharacterized protein</fullName>
    </submittedName>
</protein>
<dbReference type="GeneID" id="17038061"/>
<dbReference type="OrthoDB" id="10374162at2759"/>
<accession>I0YNW6</accession>
<dbReference type="Proteomes" id="UP000007264">
    <property type="component" value="Unassembled WGS sequence"/>
</dbReference>
<feature type="region of interest" description="Disordered" evidence="1">
    <location>
        <begin position="389"/>
        <end position="434"/>
    </location>
</feature>
<gene>
    <name evidence="2" type="ORF">COCSUDRAFT_57807</name>
</gene>
<feature type="region of interest" description="Disordered" evidence="1">
    <location>
        <begin position="1"/>
        <end position="33"/>
    </location>
</feature>
<comment type="caution">
    <text evidence="2">The sequence shown here is derived from an EMBL/GenBank/DDBJ whole genome shotgun (WGS) entry which is preliminary data.</text>
</comment>
<feature type="compositionally biased region" description="Low complexity" evidence="1">
    <location>
        <begin position="243"/>
        <end position="258"/>
    </location>
</feature>